<dbReference type="OrthoDB" id="9058532at2"/>
<keyword evidence="1" id="KW-0808">Transferase</keyword>
<organism evidence="2 3">
    <name type="scientific">Acidovorax delafieldii 2AN</name>
    <dbReference type="NCBI Taxonomy" id="573060"/>
    <lineage>
        <taxon>Bacteria</taxon>
        <taxon>Pseudomonadati</taxon>
        <taxon>Pseudomonadota</taxon>
        <taxon>Betaproteobacteria</taxon>
        <taxon>Burkholderiales</taxon>
        <taxon>Comamonadaceae</taxon>
        <taxon>Acidovorax</taxon>
    </lineage>
</organism>
<dbReference type="SUPFAM" id="SSF89796">
    <property type="entry name" value="CoA-transferase family III (CaiB/BaiF)"/>
    <property type="match status" value="1"/>
</dbReference>
<dbReference type="RefSeq" id="WP_005792977.1">
    <property type="nucleotide sequence ID" value="NZ_ACQT01000004.1"/>
</dbReference>
<dbReference type="InterPro" id="IPR003673">
    <property type="entry name" value="CoA-Trfase_fam_III"/>
</dbReference>
<dbReference type="InterPro" id="IPR050483">
    <property type="entry name" value="CoA-transferase_III_domain"/>
</dbReference>
<name>C5T0A1_ACIDE</name>
<comment type="caution">
    <text evidence="2">The sequence shown here is derived from an EMBL/GenBank/DDBJ whole genome shotgun (WGS) entry which is preliminary data.</text>
</comment>
<reference evidence="2 3" key="1">
    <citation type="submission" date="2009-05" db="EMBL/GenBank/DDBJ databases">
        <title>The draft genome of Acidovorax delafieldii 2AN.</title>
        <authorList>
            <consortium name="US DOE Joint Genome Institute (JGI-PGF)"/>
            <person name="Lucas S."/>
            <person name="Copeland A."/>
            <person name="Lapidus A."/>
            <person name="Glavina del Rio T."/>
            <person name="Tice H."/>
            <person name="Bruce D."/>
            <person name="Goodwin L."/>
            <person name="Pitluck S."/>
            <person name="Larimer F."/>
            <person name="Land M.L."/>
            <person name="Hauser L."/>
            <person name="Shelobolina E.S."/>
            <person name="Picardal F."/>
            <person name="Roden E."/>
            <person name="Emerson D."/>
        </authorList>
    </citation>
    <scope>NUCLEOTIDE SEQUENCE [LARGE SCALE GENOMIC DNA]</scope>
    <source>
        <strain evidence="2 3">2AN</strain>
    </source>
</reference>
<dbReference type="PANTHER" id="PTHR48207:SF4">
    <property type="entry name" value="BLL6097 PROTEIN"/>
    <property type="match status" value="1"/>
</dbReference>
<evidence type="ECO:0000313" key="2">
    <source>
        <dbReference type="EMBL" id="EER62054.1"/>
    </source>
</evidence>
<gene>
    <name evidence="2" type="ORF">AcdelDRAFT_0331</name>
</gene>
<dbReference type="InterPro" id="IPR044855">
    <property type="entry name" value="CoA-Trfase_III_dom3_sf"/>
</dbReference>
<dbReference type="GO" id="GO:0008410">
    <property type="term" value="F:CoA-transferase activity"/>
    <property type="evidence" value="ECO:0007669"/>
    <property type="project" value="TreeGrafter"/>
</dbReference>
<dbReference type="Pfam" id="PF02515">
    <property type="entry name" value="CoA_transf_3"/>
    <property type="match status" value="1"/>
</dbReference>
<keyword evidence="3" id="KW-1185">Reference proteome</keyword>
<accession>C5T0A1</accession>
<protein>
    <submittedName>
        <fullName evidence="2">L-carnitine dehydratase/bile acid-inducible protein F</fullName>
    </submittedName>
</protein>
<proteinExistence type="predicted"/>
<dbReference type="Gene3D" id="3.40.50.10540">
    <property type="entry name" value="Crotonobetainyl-coa:carnitine coa-transferase, domain 1"/>
    <property type="match status" value="1"/>
</dbReference>
<dbReference type="EMBL" id="ACQT01000004">
    <property type="protein sequence ID" value="EER62054.1"/>
    <property type="molecule type" value="Genomic_DNA"/>
</dbReference>
<dbReference type="PATRIC" id="fig|573060.9.peg.4841"/>
<dbReference type="Gene3D" id="3.30.1540.10">
    <property type="entry name" value="formyl-coa transferase, domain 3"/>
    <property type="match status" value="1"/>
</dbReference>
<dbReference type="Proteomes" id="UP000003856">
    <property type="component" value="Unassembled WGS sequence"/>
</dbReference>
<dbReference type="AlphaFoldDB" id="C5T0A1"/>
<evidence type="ECO:0000313" key="3">
    <source>
        <dbReference type="Proteomes" id="UP000003856"/>
    </source>
</evidence>
<sequence>MSTILQGLTVLELCEVYQGPLAGQCLGDFGARVIKIERGPLGDPLRAGDFYASERGLMSSYFAAANRNKESVCLDLKQRAGMEALRALVKTADVLVHNYRPGVMEKLGLGYEDMAALNPRLVYAAASGFGESGPWAKMAGQDILIQSISGIAAKPKAQPQYVNAPLSDYASGMLLVQGILLALMERARSGQGQKVTVSLLDTAVSIQSLEAAAELNYGVETRWLDRALNFPIEASDGWLTVLGFFRDNPLQLICQALELDDLSVELQVPTAAEQLARREDIVARLAPAFRARPVADAVERLQRVGILSAPVLEFRKTLRMPQLAHNGMVRAVPVAGQDDMRVIDHPLRLSRTPHTVRRGPPRLGEHTRAVLAEIGYDEARTSAAAGDWKGGGCNE</sequence>
<evidence type="ECO:0000256" key="1">
    <source>
        <dbReference type="ARBA" id="ARBA00022679"/>
    </source>
</evidence>
<dbReference type="PANTHER" id="PTHR48207">
    <property type="entry name" value="SUCCINATE--HYDROXYMETHYLGLUTARATE COA-TRANSFERASE"/>
    <property type="match status" value="1"/>
</dbReference>
<dbReference type="InterPro" id="IPR023606">
    <property type="entry name" value="CoA-Trfase_III_dom_1_sf"/>
</dbReference>